<protein>
    <submittedName>
        <fullName evidence="1">Uncharacterized protein</fullName>
    </submittedName>
</protein>
<dbReference type="EMBL" id="KZ366506">
    <property type="protein sequence ID" value="PIO57285.1"/>
    <property type="molecule type" value="Genomic_DNA"/>
</dbReference>
<evidence type="ECO:0000313" key="2">
    <source>
        <dbReference type="Proteomes" id="UP000230423"/>
    </source>
</evidence>
<dbReference type="OrthoDB" id="7759664at2759"/>
<dbReference type="AlphaFoldDB" id="A0A2G9TH65"/>
<gene>
    <name evidence="1" type="ORF">TELCIR_21308</name>
</gene>
<reference evidence="1 2" key="1">
    <citation type="submission" date="2015-09" db="EMBL/GenBank/DDBJ databases">
        <title>Draft genome of the parasitic nematode Teladorsagia circumcincta isolate WARC Sus (inbred).</title>
        <authorList>
            <person name="Mitreva M."/>
        </authorList>
    </citation>
    <scope>NUCLEOTIDE SEQUENCE [LARGE SCALE GENOMIC DNA]</scope>
    <source>
        <strain evidence="1 2">S</strain>
    </source>
</reference>
<dbReference type="Proteomes" id="UP000230423">
    <property type="component" value="Unassembled WGS sequence"/>
</dbReference>
<name>A0A2G9TH65_TELCI</name>
<proteinExistence type="predicted"/>
<feature type="non-terminal residue" evidence="1">
    <location>
        <position position="68"/>
    </location>
</feature>
<keyword evidence="2" id="KW-1185">Reference proteome</keyword>
<sequence length="68" mass="7386">IVAFLGATDSYLLSHAYFTTLLKGASAQIVFGFDLFPIVSAEDLATMDATCIICRDEMTPESTPKRLP</sequence>
<accession>A0A2G9TH65</accession>
<evidence type="ECO:0000313" key="1">
    <source>
        <dbReference type="EMBL" id="PIO57285.1"/>
    </source>
</evidence>
<organism evidence="1 2">
    <name type="scientific">Teladorsagia circumcincta</name>
    <name type="common">Brown stomach worm</name>
    <name type="synonym">Ostertagia circumcincta</name>
    <dbReference type="NCBI Taxonomy" id="45464"/>
    <lineage>
        <taxon>Eukaryota</taxon>
        <taxon>Metazoa</taxon>
        <taxon>Ecdysozoa</taxon>
        <taxon>Nematoda</taxon>
        <taxon>Chromadorea</taxon>
        <taxon>Rhabditida</taxon>
        <taxon>Rhabditina</taxon>
        <taxon>Rhabditomorpha</taxon>
        <taxon>Strongyloidea</taxon>
        <taxon>Trichostrongylidae</taxon>
        <taxon>Teladorsagia</taxon>
    </lineage>
</organism>
<feature type="non-terminal residue" evidence="1">
    <location>
        <position position="1"/>
    </location>
</feature>